<accession>A0A1W5CYX7</accession>
<reference evidence="3" key="1">
    <citation type="submission" date="2017-03" db="EMBL/GenBank/DDBJ databases">
        <authorList>
            <person name="Afonso C.L."/>
            <person name="Miller P.J."/>
            <person name="Scott M.A."/>
            <person name="Spackman E."/>
            <person name="Goraichik I."/>
            <person name="Dimitrov K.M."/>
            <person name="Suarez D.L."/>
            <person name="Swayne D.E."/>
        </authorList>
    </citation>
    <scope>NUCLEOTIDE SEQUENCE [LARGE SCALE GENOMIC DNA]</scope>
</reference>
<reference evidence="2 5" key="3">
    <citation type="submission" date="2019-09" db="EMBL/GenBank/DDBJ databases">
        <title>The hologenome of the rock-dwelling lichen Lasallia pustulata.</title>
        <authorList>
            <person name="Greshake Tzovaras B."/>
            <person name="Segers F."/>
            <person name="Bicker A."/>
            <person name="Dal Grande F."/>
            <person name="Otte J."/>
            <person name="Hankeln T."/>
            <person name="Schmitt I."/>
            <person name="Ebersberger I."/>
        </authorList>
    </citation>
    <scope>NUCLEOTIDE SEQUENCE [LARGE SCALE GENOMIC DNA]</scope>
    <source>
        <strain evidence="2">A1-1</strain>
    </source>
</reference>
<dbReference type="Proteomes" id="UP000324767">
    <property type="component" value="Unassembled WGS sequence"/>
</dbReference>
<name>A0A1W5CYX7_9LECA</name>
<evidence type="ECO:0000313" key="4">
    <source>
        <dbReference type="Proteomes" id="UP000192927"/>
    </source>
</evidence>
<evidence type="ECO:0008006" key="6">
    <source>
        <dbReference type="Google" id="ProtNLM"/>
    </source>
</evidence>
<dbReference type="AlphaFoldDB" id="A0A1W5CYX7"/>
<protein>
    <recommendedName>
        <fullName evidence="6">FAR1 domain-containing protein</fullName>
    </recommendedName>
</protein>
<evidence type="ECO:0000256" key="1">
    <source>
        <dbReference type="SAM" id="MobiDB-lite"/>
    </source>
</evidence>
<gene>
    <name evidence="2" type="ORF">FRX48_08422</name>
</gene>
<evidence type="ECO:0000313" key="2">
    <source>
        <dbReference type="EMBL" id="KAA6407584.1"/>
    </source>
</evidence>
<feature type="region of interest" description="Disordered" evidence="1">
    <location>
        <begin position="194"/>
        <end position="228"/>
    </location>
</feature>
<dbReference type="EMBL" id="FWEW01000886">
    <property type="protein sequence ID" value="SLM36084.1"/>
    <property type="molecule type" value="Genomic_DNA"/>
</dbReference>
<dbReference type="OrthoDB" id="5411299at2759"/>
<evidence type="ECO:0000313" key="5">
    <source>
        <dbReference type="Proteomes" id="UP000324767"/>
    </source>
</evidence>
<evidence type="ECO:0000313" key="3">
    <source>
        <dbReference type="EMBL" id="SLM36084.1"/>
    </source>
</evidence>
<reference evidence="4" key="2">
    <citation type="submission" date="2017-03" db="EMBL/GenBank/DDBJ databases">
        <authorList>
            <person name="Sharma R."/>
            <person name="Thines M."/>
        </authorList>
    </citation>
    <scope>NUCLEOTIDE SEQUENCE [LARGE SCALE GENOMIC DNA]</scope>
</reference>
<proteinExistence type="predicted"/>
<feature type="compositionally biased region" description="Pro residues" evidence="1">
    <location>
        <begin position="18"/>
        <end position="29"/>
    </location>
</feature>
<feature type="region of interest" description="Disordered" evidence="1">
    <location>
        <begin position="1"/>
        <end position="35"/>
    </location>
</feature>
<organism evidence="3 4">
    <name type="scientific">Lasallia pustulata</name>
    <dbReference type="NCBI Taxonomy" id="136370"/>
    <lineage>
        <taxon>Eukaryota</taxon>
        <taxon>Fungi</taxon>
        <taxon>Dikarya</taxon>
        <taxon>Ascomycota</taxon>
        <taxon>Pezizomycotina</taxon>
        <taxon>Lecanoromycetes</taxon>
        <taxon>OSLEUM clade</taxon>
        <taxon>Umbilicariomycetidae</taxon>
        <taxon>Umbilicariales</taxon>
        <taxon>Umbilicariaceae</taxon>
        <taxon>Lasallia</taxon>
    </lineage>
</organism>
<keyword evidence="4" id="KW-1185">Reference proteome</keyword>
<dbReference type="EMBL" id="VXIT01000016">
    <property type="protein sequence ID" value="KAA6407584.1"/>
    <property type="molecule type" value="Genomic_DNA"/>
</dbReference>
<dbReference type="Proteomes" id="UP000192927">
    <property type="component" value="Unassembled WGS sequence"/>
</dbReference>
<sequence>MSAAPTSGFGVLRAVSPDPTPPPQPPQIPSPSLDPALQNKIRLALATIPPENLGPPQRNEQFPSPAEALQRLQNYAFGAGFAVVTASSKKGSWTRYHCIHHGTPGSTRNARGITEENRQRKRENFMSKGCKWQVMVSNRGVVRGREERAWCLGVKCLGHSHPVEGNPLVYTVHARTFKDIVGRIGRVGQRREAEEAASRLDGDAGDDDLAGRLDPGLVEGTDDGRSGQFIGRGGGMELSIEGAGESGLCINVGKPVKRLKLLVETEGDGEDGTVRWTETGLDLVLGGGRQQEQERVVRVEGLGGRNVEWRCMSRPSGMTFS</sequence>